<evidence type="ECO:0000256" key="2">
    <source>
        <dbReference type="ARBA" id="ARBA00022741"/>
    </source>
</evidence>
<dbReference type="InterPro" id="IPR027417">
    <property type="entry name" value="P-loop_NTPase"/>
</dbReference>
<keyword evidence="2" id="KW-0547">Nucleotide-binding</keyword>
<dbReference type="GO" id="GO:0005886">
    <property type="term" value="C:plasma membrane"/>
    <property type="evidence" value="ECO:0007669"/>
    <property type="project" value="TreeGrafter"/>
</dbReference>
<dbReference type="EMBL" id="UINC01008556">
    <property type="protein sequence ID" value="SVA38490.1"/>
    <property type="molecule type" value="Genomic_DNA"/>
</dbReference>
<proteinExistence type="predicted"/>
<dbReference type="SUPFAM" id="SSF52540">
    <property type="entry name" value="P-loop containing nucleoside triphosphate hydrolases"/>
    <property type="match status" value="1"/>
</dbReference>
<organism evidence="5">
    <name type="scientific">marine metagenome</name>
    <dbReference type="NCBI Taxonomy" id="408172"/>
    <lineage>
        <taxon>unclassified sequences</taxon>
        <taxon>metagenomes</taxon>
        <taxon>ecological metagenomes</taxon>
    </lineage>
</organism>
<feature type="domain" description="ABC transporter" evidence="4">
    <location>
        <begin position="6"/>
        <end position="224"/>
    </location>
</feature>
<protein>
    <recommendedName>
        <fullName evidence="4">ABC transporter domain-containing protein</fullName>
    </recommendedName>
</protein>
<dbReference type="AlphaFoldDB" id="A0A381VDS9"/>
<evidence type="ECO:0000313" key="5">
    <source>
        <dbReference type="EMBL" id="SVA38490.1"/>
    </source>
</evidence>
<dbReference type="GO" id="GO:0005524">
    <property type="term" value="F:ATP binding"/>
    <property type="evidence" value="ECO:0007669"/>
    <property type="project" value="UniProtKB-KW"/>
</dbReference>
<dbReference type="FunFam" id="3.40.50.300:FF:000032">
    <property type="entry name" value="Export ABC transporter ATP-binding protein"/>
    <property type="match status" value="1"/>
</dbReference>
<dbReference type="Gene3D" id="3.40.50.300">
    <property type="entry name" value="P-loop containing nucleotide triphosphate hydrolases"/>
    <property type="match status" value="1"/>
</dbReference>
<keyword evidence="3" id="KW-0067">ATP-binding</keyword>
<dbReference type="GO" id="GO:0016887">
    <property type="term" value="F:ATP hydrolysis activity"/>
    <property type="evidence" value="ECO:0007669"/>
    <property type="project" value="InterPro"/>
</dbReference>
<dbReference type="GO" id="GO:0022857">
    <property type="term" value="F:transmembrane transporter activity"/>
    <property type="evidence" value="ECO:0007669"/>
    <property type="project" value="TreeGrafter"/>
</dbReference>
<sequence length="224" mass="24495">MPEIVISTENLHKFYGSRDQKVHALKGVSISIAEGEIVGVMGPSGCGKTTLLNCLSGLDSIDDGNISIQGNTLTDLNDDQLSELRAKKMGFVFQTFNLLPVLTAVENVELPLLVSGFSGKQARARALEKLGEVELEDWQHHLPGELSGGERQRVTLARALANDPAIVWADELTGNLDSENERLVMDLVIQLNKENNQTFVIVTHSDYVGGRTDRIIQMKDGEVV</sequence>
<dbReference type="PROSITE" id="PS00211">
    <property type="entry name" value="ABC_TRANSPORTER_1"/>
    <property type="match status" value="1"/>
</dbReference>
<name>A0A381VDS9_9ZZZZ</name>
<dbReference type="InterPro" id="IPR015854">
    <property type="entry name" value="ABC_transpr_LolD-like"/>
</dbReference>
<dbReference type="CDD" id="cd03255">
    <property type="entry name" value="ABC_MJ0796_LolCDE_FtsE"/>
    <property type="match status" value="1"/>
</dbReference>
<accession>A0A381VDS9</accession>
<dbReference type="SMART" id="SM00382">
    <property type="entry name" value="AAA"/>
    <property type="match status" value="1"/>
</dbReference>
<dbReference type="InterPro" id="IPR003593">
    <property type="entry name" value="AAA+_ATPase"/>
</dbReference>
<dbReference type="PANTHER" id="PTHR24220:SF86">
    <property type="entry name" value="ABC TRANSPORTER ABCH.1"/>
    <property type="match status" value="1"/>
</dbReference>
<dbReference type="Pfam" id="PF00005">
    <property type="entry name" value="ABC_tran"/>
    <property type="match status" value="1"/>
</dbReference>
<dbReference type="InterPro" id="IPR017911">
    <property type="entry name" value="MacB-like_ATP-bd"/>
</dbReference>
<evidence type="ECO:0000256" key="3">
    <source>
        <dbReference type="ARBA" id="ARBA00022840"/>
    </source>
</evidence>
<dbReference type="PANTHER" id="PTHR24220">
    <property type="entry name" value="IMPORT ATP-BINDING PROTEIN"/>
    <property type="match status" value="1"/>
</dbReference>
<dbReference type="InterPro" id="IPR003439">
    <property type="entry name" value="ABC_transporter-like_ATP-bd"/>
</dbReference>
<evidence type="ECO:0000259" key="4">
    <source>
        <dbReference type="PROSITE" id="PS50893"/>
    </source>
</evidence>
<dbReference type="InterPro" id="IPR017871">
    <property type="entry name" value="ABC_transporter-like_CS"/>
</dbReference>
<reference evidence="5" key="1">
    <citation type="submission" date="2018-05" db="EMBL/GenBank/DDBJ databases">
        <authorList>
            <person name="Lanie J.A."/>
            <person name="Ng W.-L."/>
            <person name="Kazmierczak K.M."/>
            <person name="Andrzejewski T.M."/>
            <person name="Davidsen T.M."/>
            <person name="Wayne K.J."/>
            <person name="Tettelin H."/>
            <person name="Glass J.I."/>
            <person name="Rusch D."/>
            <person name="Podicherti R."/>
            <person name="Tsui H.-C.T."/>
            <person name="Winkler M.E."/>
        </authorList>
    </citation>
    <scope>NUCLEOTIDE SEQUENCE</scope>
</reference>
<dbReference type="PROSITE" id="PS50893">
    <property type="entry name" value="ABC_TRANSPORTER_2"/>
    <property type="match status" value="1"/>
</dbReference>
<gene>
    <name evidence="5" type="ORF">METZ01_LOCUS91344</name>
</gene>
<dbReference type="GO" id="GO:0098796">
    <property type="term" value="C:membrane protein complex"/>
    <property type="evidence" value="ECO:0007669"/>
    <property type="project" value="UniProtKB-ARBA"/>
</dbReference>
<evidence type="ECO:0000256" key="1">
    <source>
        <dbReference type="ARBA" id="ARBA00022448"/>
    </source>
</evidence>
<keyword evidence="1" id="KW-0813">Transport</keyword>